<dbReference type="InterPro" id="IPR012340">
    <property type="entry name" value="NA-bd_OB-fold"/>
</dbReference>
<dbReference type="InterPro" id="IPR011344">
    <property type="entry name" value="ssDNA-bd"/>
</dbReference>
<evidence type="ECO:0000256" key="3">
    <source>
        <dbReference type="PIRNR" id="PIRNR002070"/>
    </source>
</evidence>
<dbReference type="SUPFAM" id="SSF50249">
    <property type="entry name" value="Nucleic acid-binding proteins"/>
    <property type="match status" value="1"/>
</dbReference>
<dbReference type="PROSITE" id="PS50935">
    <property type="entry name" value="SSB"/>
    <property type="match status" value="1"/>
</dbReference>
<organism evidence="5 6">
    <name type="scientific">Desulfamplus magnetovallimortis</name>
    <dbReference type="NCBI Taxonomy" id="1246637"/>
    <lineage>
        <taxon>Bacteria</taxon>
        <taxon>Pseudomonadati</taxon>
        <taxon>Thermodesulfobacteriota</taxon>
        <taxon>Desulfobacteria</taxon>
        <taxon>Desulfobacterales</taxon>
        <taxon>Desulfobacteraceae</taxon>
        <taxon>Desulfamplus</taxon>
    </lineage>
</organism>
<proteinExistence type="inferred from homology"/>
<dbReference type="PIRSF" id="PIRSF002070">
    <property type="entry name" value="SSB"/>
    <property type="match status" value="1"/>
</dbReference>
<dbReference type="AlphaFoldDB" id="A0A1W1HEM5"/>
<evidence type="ECO:0000313" key="6">
    <source>
        <dbReference type="Proteomes" id="UP000191931"/>
    </source>
</evidence>
<dbReference type="PANTHER" id="PTHR10302">
    <property type="entry name" value="SINGLE-STRANDED DNA-BINDING PROTEIN"/>
    <property type="match status" value="1"/>
</dbReference>
<dbReference type="Gene3D" id="2.40.50.140">
    <property type="entry name" value="Nucleic acid-binding proteins"/>
    <property type="match status" value="1"/>
</dbReference>
<dbReference type="GO" id="GO:0009295">
    <property type="term" value="C:nucleoid"/>
    <property type="evidence" value="ECO:0007669"/>
    <property type="project" value="TreeGrafter"/>
</dbReference>
<gene>
    <name evidence="5" type="ORF">MTBBW1_2530004</name>
</gene>
<accession>A0A1W1HEM5</accession>
<keyword evidence="6" id="KW-1185">Reference proteome</keyword>
<evidence type="ECO:0000256" key="4">
    <source>
        <dbReference type="SAM" id="MobiDB-lite"/>
    </source>
</evidence>
<sequence>MNQIILIGNLGQDPEIFFTNEGMQIASFSLAFKSTKDKTNWVKITAFKKTAELVEKYLHKGAKVAVSGMLDQDKWEDDYGNKKSTFKVIANIIEFIKTDGRGFEDNNTENNNPQVPDEDVPF</sequence>
<comment type="caution">
    <text evidence="2">Lacks conserved residue(s) required for the propagation of feature annotation.</text>
</comment>
<dbReference type="PANTHER" id="PTHR10302:SF27">
    <property type="entry name" value="SINGLE-STRANDED DNA-BINDING PROTEIN"/>
    <property type="match status" value="1"/>
</dbReference>
<dbReference type="Proteomes" id="UP000191931">
    <property type="component" value="Unassembled WGS sequence"/>
</dbReference>
<feature type="region of interest" description="Disordered" evidence="4">
    <location>
        <begin position="101"/>
        <end position="122"/>
    </location>
</feature>
<evidence type="ECO:0000256" key="2">
    <source>
        <dbReference type="HAMAP-Rule" id="MF_00984"/>
    </source>
</evidence>
<dbReference type="RefSeq" id="WP_186441724.1">
    <property type="nucleotide sequence ID" value="NZ_LT828569.1"/>
</dbReference>
<evidence type="ECO:0000313" key="5">
    <source>
        <dbReference type="EMBL" id="SLM30920.1"/>
    </source>
</evidence>
<dbReference type="NCBIfam" id="TIGR00621">
    <property type="entry name" value="ssb"/>
    <property type="match status" value="1"/>
</dbReference>
<dbReference type="HAMAP" id="MF_00984">
    <property type="entry name" value="SSB"/>
    <property type="match status" value="1"/>
</dbReference>
<protein>
    <recommendedName>
        <fullName evidence="2 3">Single-stranded DNA-binding protein</fullName>
        <shortName evidence="2">SSB</shortName>
    </recommendedName>
</protein>
<name>A0A1W1HEM5_9BACT</name>
<dbReference type="InterPro" id="IPR000424">
    <property type="entry name" value="Primosome_PriB/ssb"/>
</dbReference>
<dbReference type="Pfam" id="PF00436">
    <property type="entry name" value="SSB"/>
    <property type="match status" value="1"/>
</dbReference>
<evidence type="ECO:0000256" key="1">
    <source>
        <dbReference type="ARBA" id="ARBA00023125"/>
    </source>
</evidence>
<dbReference type="EMBL" id="FWEV01000172">
    <property type="protein sequence ID" value="SLM30920.1"/>
    <property type="molecule type" value="Genomic_DNA"/>
</dbReference>
<dbReference type="CDD" id="cd04496">
    <property type="entry name" value="SSB_OBF"/>
    <property type="match status" value="1"/>
</dbReference>
<reference evidence="5 6" key="1">
    <citation type="submission" date="2017-03" db="EMBL/GenBank/DDBJ databases">
        <authorList>
            <person name="Afonso C.L."/>
            <person name="Miller P.J."/>
            <person name="Scott M.A."/>
            <person name="Spackman E."/>
            <person name="Goraichik I."/>
            <person name="Dimitrov K.M."/>
            <person name="Suarez D.L."/>
            <person name="Swayne D.E."/>
        </authorList>
    </citation>
    <scope>NUCLEOTIDE SEQUENCE [LARGE SCALE GENOMIC DNA]</scope>
    <source>
        <strain evidence="5">PRJEB14757</strain>
    </source>
</reference>
<keyword evidence="1 2" id="KW-0238">DNA-binding</keyword>
<dbReference type="GO" id="GO:0006260">
    <property type="term" value="P:DNA replication"/>
    <property type="evidence" value="ECO:0007669"/>
    <property type="project" value="InterPro"/>
</dbReference>
<comment type="subunit">
    <text evidence="2">Homotetramer.</text>
</comment>
<dbReference type="STRING" id="1246637.MTBBW1_2530004"/>
<dbReference type="GO" id="GO:0003697">
    <property type="term" value="F:single-stranded DNA binding"/>
    <property type="evidence" value="ECO:0007669"/>
    <property type="project" value="UniProtKB-UniRule"/>
</dbReference>